<dbReference type="Proteomes" id="UP001342314">
    <property type="component" value="Unassembled WGS sequence"/>
</dbReference>
<dbReference type="GO" id="GO:0005739">
    <property type="term" value="C:mitochondrion"/>
    <property type="evidence" value="ECO:0007669"/>
    <property type="project" value="UniProtKB-SubCell"/>
</dbReference>
<keyword evidence="8" id="KW-1185">Reference proteome</keyword>
<keyword evidence="4" id="KW-0496">Mitochondrion</keyword>
<protein>
    <recommendedName>
        <fullName evidence="6">Prokaryotic-type class I peptide chain release factors domain-containing protein</fullName>
    </recommendedName>
</protein>
<keyword evidence="3" id="KW-0809">Transit peptide</keyword>
<feature type="domain" description="Prokaryotic-type class I peptide chain release factors" evidence="6">
    <location>
        <begin position="88"/>
        <end position="188"/>
    </location>
</feature>
<dbReference type="AlphaFoldDB" id="A0AAV5GHE5"/>
<comment type="subcellular location">
    <subcellularLocation>
        <location evidence="1">Mitochondrion</location>
    </subcellularLocation>
</comment>
<feature type="compositionally biased region" description="Basic and acidic residues" evidence="5">
    <location>
        <begin position="53"/>
        <end position="69"/>
    </location>
</feature>
<proteinExistence type="inferred from homology"/>
<evidence type="ECO:0000313" key="8">
    <source>
        <dbReference type="Proteomes" id="UP001342314"/>
    </source>
</evidence>
<feature type="region of interest" description="Disordered" evidence="5">
    <location>
        <begin position="152"/>
        <end position="237"/>
    </location>
</feature>
<feature type="compositionally biased region" description="Basic and acidic residues" evidence="5">
    <location>
        <begin position="228"/>
        <end position="237"/>
    </location>
</feature>
<dbReference type="Pfam" id="PF00472">
    <property type="entry name" value="RF-1"/>
    <property type="match status" value="1"/>
</dbReference>
<dbReference type="InterPro" id="IPR000352">
    <property type="entry name" value="Pep_chain_release_fac_I"/>
</dbReference>
<name>A0AAV5GHE5_9BASI</name>
<dbReference type="PANTHER" id="PTHR46203">
    <property type="entry name" value="PROBABLE PEPTIDE CHAIN RELEASE FACTOR C12ORF65"/>
    <property type="match status" value="1"/>
</dbReference>
<gene>
    <name evidence="7" type="ORF">Rhopal_001736-T1</name>
</gene>
<dbReference type="GO" id="GO:0003747">
    <property type="term" value="F:translation release factor activity"/>
    <property type="evidence" value="ECO:0007669"/>
    <property type="project" value="InterPro"/>
</dbReference>
<dbReference type="EMBL" id="BQKY01000003">
    <property type="protein sequence ID" value="GJN88767.1"/>
    <property type="molecule type" value="Genomic_DNA"/>
</dbReference>
<feature type="compositionally biased region" description="Basic and acidic residues" evidence="5">
    <location>
        <begin position="160"/>
        <end position="172"/>
    </location>
</feature>
<dbReference type="GO" id="GO:0032543">
    <property type="term" value="P:mitochondrial translation"/>
    <property type="evidence" value="ECO:0007669"/>
    <property type="project" value="UniProtKB-ARBA"/>
</dbReference>
<comment type="caution">
    <text evidence="7">The sequence shown here is derived from an EMBL/GenBank/DDBJ whole genome shotgun (WGS) entry which is preliminary data.</text>
</comment>
<organism evidence="7 8">
    <name type="scientific">Rhodotorula paludigena</name>
    <dbReference type="NCBI Taxonomy" id="86838"/>
    <lineage>
        <taxon>Eukaryota</taxon>
        <taxon>Fungi</taxon>
        <taxon>Dikarya</taxon>
        <taxon>Basidiomycota</taxon>
        <taxon>Pucciniomycotina</taxon>
        <taxon>Microbotryomycetes</taxon>
        <taxon>Sporidiobolales</taxon>
        <taxon>Sporidiobolaceae</taxon>
        <taxon>Rhodotorula</taxon>
    </lineage>
</organism>
<dbReference type="PANTHER" id="PTHR46203:SF1">
    <property type="entry name" value="MITOCHONDRIAL TRANSLATION RELEASE FACTOR IN RESCUE"/>
    <property type="match status" value="1"/>
</dbReference>
<accession>A0AAV5GHE5</accession>
<evidence type="ECO:0000256" key="2">
    <source>
        <dbReference type="ARBA" id="ARBA00010835"/>
    </source>
</evidence>
<feature type="compositionally biased region" description="Basic residues" evidence="5">
    <location>
        <begin position="70"/>
        <end position="84"/>
    </location>
</feature>
<feature type="compositionally biased region" description="Acidic residues" evidence="5">
    <location>
        <begin position="199"/>
        <end position="211"/>
    </location>
</feature>
<feature type="compositionally biased region" description="Basic residues" evidence="5">
    <location>
        <begin position="173"/>
        <end position="182"/>
    </location>
</feature>
<dbReference type="SUPFAM" id="SSF75620">
    <property type="entry name" value="Release factor"/>
    <property type="match status" value="1"/>
</dbReference>
<evidence type="ECO:0000256" key="4">
    <source>
        <dbReference type="ARBA" id="ARBA00023128"/>
    </source>
</evidence>
<evidence type="ECO:0000259" key="6">
    <source>
        <dbReference type="Pfam" id="PF00472"/>
    </source>
</evidence>
<sequence length="237" mass="26771">MLQTRALLRTAALIRHTKPQLLPCSCWLPHPATFSTSHRLARPSPSLEDIDDAADRRQSSALPVEERTRPKGKAKTPPKHRKRKELPELNEEDLEESFVRGSGPGGQATNKTSNACSLIHRPTGIRVHCHETRSRETNRKLARRILREKLDQLLSPPGESAKDLEAARERQKKEAKKRKARRKLEERRAVKGRTGMVAAEEDGVEEGSEWEDVSREADTTTEGSAGRPELRDRPPHM</sequence>
<evidence type="ECO:0000256" key="3">
    <source>
        <dbReference type="ARBA" id="ARBA00022946"/>
    </source>
</evidence>
<dbReference type="InterPro" id="IPR045853">
    <property type="entry name" value="Pep_chain_release_fac_I_sf"/>
</dbReference>
<evidence type="ECO:0000256" key="1">
    <source>
        <dbReference type="ARBA" id="ARBA00004173"/>
    </source>
</evidence>
<dbReference type="InterPro" id="IPR052405">
    <property type="entry name" value="Mito_Transl_Release_Factor"/>
</dbReference>
<feature type="region of interest" description="Disordered" evidence="5">
    <location>
        <begin position="35"/>
        <end position="113"/>
    </location>
</feature>
<comment type="similarity">
    <text evidence="2">Belongs to the prokaryotic/mitochondrial release factor family.</text>
</comment>
<dbReference type="Gene3D" id="3.30.160.20">
    <property type="match status" value="1"/>
</dbReference>
<evidence type="ECO:0000256" key="5">
    <source>
        <dbReference type="SAM" id="MobiDB-lite"/>
    </source>
</evidence>
<evidence type="ECO:0000313" key="7">
    <source>
        <dbReference type="EMBL" id="GJN88767.1"/>
    </source>
</evidence>
<reference evidence="7 8" key="1">
    <citation type="submission" date="2021-12" db="EMBL/GenBank/DDBJ databases">
        <title>High titer production of polyol ester of fatty acids by Rhodotorula paludigena BS15 towards product separation-free biomass refinery.</title>
        <authorList>
            <person name="Mano J."/>
            <person name="Ono H."/>
            <person name="Tanaka T."/>
            <person name="Naito K."/>
            <person name="Sushida H."/>
            <person name="Ike M."/>
            <person name="Tokuyasu K."/>
            <person name="Kitaoka M."/>
        </authorList>
    </citation>
    <scope>NUCLEOTIDE SEQUENCE [LARGE SCALE GENOMIC DNA]</scope>
    <source>
        <strain evidence="7 8">BS15</strain>
    </source>
</reference>